<name>A0AAV6YIY1_ENGPU</name>
<protein>
    <submittedName>
        <fullName evidence="2">Uncharacterized protein</fullName>
    </submittedName>
</protein>
<feature type="compositionally biased region" description="Basic and acidic residues" evidence="1">
    <location>
        <begin position="20"/>
        <end position="31"/>
    </location>
</feature>
<keyword evidence="3" id="KW-1185">Reference proteome</keyword>
<feature type="compositionally biased region" description="Polar residues" evidence="1">
    <location>
        <begin position="1"/>
        <end position="19"/>
    </location>
</feature>
<reference evidence="2" key="1">
    <citation type="thesis" date="2020" institute="ProQuest LLC" country="789 East Eisenhower Parkway, Ann Arbor, MI, USA">
        <title>Comparative Genomics and Chromosome Evolution.</title>
        <authorList>
            <person name="Mudd A.B."/>
        </authorList>
    </citation>
    <scope>NUCLEOTIDE SEQUENCE</scope>
    <source>
        <strain evidence="2">237g6f4</strain>
        <tissue evidence="2">Blood</tissue>
    </source>
</reference>
<proteinExistence type="predicted"/>
<feature type="region of interest" description="Disordered" evidence="1">
    <location>
        <begin position="1"/>
        <end position="33"/>
    </location>
</feature>
<dbReference type="EMBL" id="WNYA01033246">
    <property type="protein sequence ID" value="KAG8537162.1"/>
    <property type="molecule type" value="Genomic_DNA"/>
</dbReference>
<dbReference type="Proteomes" id="UP000824782">
    <property type="component" value="Unassembled WGS sequence"/>
</dbReference>
<evidence type="ECO:0000256" key="1">
    <source>
        <dbReference type="SAM" id="MobiDB-lite"/>
    </source>
</evidence>
<evidence type="ECO:0000313" key="2">
    <source>
        <dbReference type="EMBL" id="KAG8537162.1"/>
    </source>
</evidence>
<gene>
    <name evidence="2" type="ORF">GDO81_024987</name>
</gene>
<comment type="caution">
    <text evidence="2">The sequence shown here is derived from an EMBL/GenBank/DDBJ whole genome shotgun (WGS) entry which is preliminary data.</text>
</comment>
<feature type="region of interest" description="Disordered" evidence="1">
    <location>
        <begin position="96"/>
        <end position="117"/>
    </location>
</feature>
<sequence length="117" mass="13288">MKTWAQESLTKQAGSIQDVQQEKDEPGDRYSSRLSQQFEDIGFTLHNKIQAHMLVKALVEGLQDELKDKVLATRPEILSAGFKDAVTIIKGFQKAQYKERDKKKKGSDADDHHFNGQ</sequence>
<accession>A0AAV6YIY1</accession>
<dbReference type="AlphaFoldDB" id="A0AAV6YIY1"/>
<organism evidence="2 3">
    <name type="scientific">Engystomops pustulosus</name>
    <name type="common">Tungara frog</name>
    <name type="synonym">Physalaemus pustulosus</name>
    <dbReference type="NCBI Taxonomy" id="76066"/>
    <lineage>
        <taxon>Eukaryota</taxon>
        <taxon>Metazoa</taxon>
        <taxon>Chordata</taxon>
        <taxon>Craniata</taxon>
        <taxon>Vertebrata</taxon>
        <taxon>Euteleostomi</taxon>
        <taxon>Amphibia</taxon>
        <taxon>Batrachia</taxon>
        <taxon>Anura</taxon>
        <taxon>Neobatrachia</taxon>
        <taxon>Hyloidea</taxon>
        <taxon>Leptodactylidae</taxon>
        <taxon>Leiuperinae</taxon>
        <taxon>Engystomops</taxon>
    </lineage>
</organism>
<evidence type="ECO:0000313" key="3">
    <source>
        <dbReference type="Proteomes" id="UP000824782"/>
    </source>
</evidence>